<reference evidence="1 2" key="1">
    <citation type="submission" date="2023-10" db="EMBL/GenBank/DDBJ databases">
        <title>Rubellicoccus peritrichatus gen. nov., sp. nov., isolated from an algae of coral reef tank.</title>
        <authorList>
            <person name="Luo J."/>
        </authorList>
    </citation>
    <scope>NUCLEOTIDE SEQUENCE [LARGE SCALE GENOMIC DNA]</scope>
    <source>
        <strain evidence="1 2">CR14</strain>
    </source>
</reference>
<protein>
    <submittedName>
        <fullName evidence="1">Uncharacterized protein</fullName>
    </submittedName>
</protein>
<name>A0AAQ3L8X9_9BACT</name>
<organism evidence="1 2">
    <name type="scientific">Rubellicoccus peritrichatus</name>
    <dbReference type="NCBI Taxonomy" id="3080537"/>
    <lineage>
        <taxon>Bacteria</taxon>
        <taxon>Pseudomonadati</taxon>
        <taxon>Verrucomicrobiota</taxon>
        <taxon>Opitutia</taxon>
        <taxon>Puniceicoccales</taxon>
        <taxon>Cerasicoccaceae</taxon>
        <taxon>Rubellicoccus</taxon>
    </lineage>
</organism>
<dbReference type="EMBL" id="CP136920">
    <property type="protein sequence ID" value="WOO41271.1"/>
    <property type="molecule type" value="Genomic_DNA"/>
</dbReference>
<dbReference type="AlphaFoldDB" id="A0AAQ3L8X9"/>
<dbReference type="KEGG" id="puo:RZN69_21840"/>
<evidence type="ECO:0000313" key="1">
    <source>
        <dbReference type="EMBL" id="WOO41271.1"/>
    </source>
</evidence>
<dbReference type="Proteomes" id="UP001304300">
    <property type="component" value="Chromosome"/>
</dbReference>
<proteinExistence type="predicted"/>
<sequence length="58" mass="6631">MNNFGNKSELMKIAKKAEKKSLFGMKTGGKFFSKNLFSHKNARKTTKRKDTGFIQPFS</sequence>
<evidence type="ECO:0000313" key="2">
    <source>
        <dbReference type="Proteomes" id="UP001304300"/>
    </source>
</evidence>
<keyword evidence="2" id="KW-1185">Reference proteome</keyword>
<gene>
    <name evidence="1" type="ORF">RZN69_21840</name>
</gene>
<dbReference type="RefSeq" id="WP_317833700.1">
    <property type="nucleotide sequence ID" value="NZ_CP136920.1"/>
</dbReference>
<accession>A0AAQ3L8X9</accession>